<dbReference type="EMBL" id="CM056815">
    <property type="protein sequence ID" value="KAJ8629603.1"/>
    <property type="molecule type" value="Genomic_DNA"/>
</dbReference>
<evidence type="ECO:0000313" key="1">
    <source>
        <dbReference type="EMBL" id="KAJ8629603.1"/>
    </source>
</evidence>
<gene>
    <name evidence="1" type="ORF">MRB53_022926</name>
</gene>
<evidence type="ECO:0000313" key="2">
    <source>
        <dbReference type="Proteomes" id="UP001234297"/>
    </source>
</evidence>
<proteinExistence type="predicted"/>
<keyword evidence="2" id="KW-1185">Reference proteome</keyword>
<comment type="caution">
    <text evidence="1">The sequence shown here is derived from an EMBL/GenBank/DDBJ whole genome shotgun (WGS) entry which is preliminary data.</text>
</comment>
<accession>A0ACC2L8H7</accession>
<sequence>MAEAAVGVFLDKLYELIEREAKLIGGVSSDVRLLHEKLQWISLSLEEADNKCSEDKEINLRVCQVRDATFQAEDIIEKYVLSVKENPINRAMALHRIGKEIKKINSRLDNISENKSNLGLGNVQVDRVEASTSAVRKKKNPPGVKEVDIVGIQDEAKIISKMLVGGDAGRCVVSIVGMGGLVGDWIKVDFGELLTSLRSLGLHGCLEQYQTALSNFTGKQKNLESLSLITTAPGQQIPTQITSSPLSELEKLHVTGALKMVPTLQQFAPNLTELVLLDSYLTEDPMAIVEQLPKLLVLKLETNSYFGQKMCCSANGFPALAVLKIKFLEFLQDWTVAEGAFANLRLMEICGCPNLKMSPEDLQHVTTLQELFLLRQPPQFLQRVQKNGSGLV</sequence>
<name>A0ACC2L8H7_PERAE</name>
<protein>
    <submittedName>
        <fullName evidence="1">Uncharacterized protein</fullName>
    </submittedName>
</protein>
<dbReference type="Proteomes" id="UP001234297">
    <property type="component" value="Chromosome 7"/>
</dbReference>
<organism evidence="1 2">
    <name type="scientific">Persea americana</name>
    <name type="common">Avocado</name>
    <dbReference type="NCBI Taxonomy" id="3435"/>
    <lineage>
        <taxon>Eukaryota</taxon>
        <taxon>Viridiplantae</taxon>
        <taxon>Streptophyta</taxon>
        <taxon>Embryophyta</taxon>
        <taxon>Tracheophyta</taxon>
        <taxon>Spermatophyta</taxon>
        <taxon>Magnoliopsida</taxon>
        <taxon>Magnoliidae</taxon>
        <taxon>Laurales</taxon>
        <taxon>Lauraceae</taxon>
        <taxon>Persea</taxon>
    </lineage>
</organism>
<reference evidence="1 2" key="1">
    <citation type="journal article" date="2022" name="Hortic Res">
        <title>A haplotype resolved chromosomal level avocado genome allows analysis of novel avocado genes.</title>
        <authorList>
            <person name="Nath O."/>
            <person name="Fletcher S.J."/>
            <person name="Hayward A."/>
            <person name="Shaw L.M."/>
            <person name="Masouleh A.K."/>
            <person name="Furtado A."/>
            <person name="Henry R.J."/>
            <person name="Mitter N."/>
        </authorList>
    </citation>
    <scope>NUCLEOTIDE SEQUENCE [LARGE SCALE GENOMIC DNA]</scope>
    <source>
        <strain evidence="2">cv. Hass</strain>
    </source>
</reference>